<dbReference type="InterPro" id="IPR001387">
    <property type="entry name" value="Cro/C1-type_HTH"/>
</dbReference>
<dbReference type="AlphaFoldDB" id="A0A6N9V9J3"/>
<dbReference type="SUPFAM" id="SSF47413">
    <property type="entry name" value="lambda repressor-like DNA-binding domains"/>
    <property type="match status" value="1"/>
</dbReference>
<dbReference type="RefSeq" id="WP_164357145.1">
    <property type="nucleotide sequence ID" value="NZ_JAAGME010000483.1"/>
</dbReference>
<evidence type="ECO:0000313" key="3">
    <source>
        <dbReference type="EMBL" id="NEB67739.1"/>
    </source>
</evidence>
<dbReference type="Pfam" id="PF13560">
    <property type="entry name" value="HTH_31"/>
    <property type="match status" value="1"/>
</dbReference>
<evidence type="ECO:0000259" key="2">
    <source>
        <dbReference type="PROSITE" id="PS50943"/>
    </source>
</evidence>
<dbReference type="InterPro" id="IPR010982">
    <property type="entry name" value="Lambda_DNA-bd_dom_sf"/>
</dbReference>
<dbReference type="SMART" id="SM00530">
    <property type="entry name" value="HTH_XRE"/>
    <property type="match status" value="1"/>
</dbReference>
<reference evidence="3 4" key="1">
    <citation type="submission" date="2020-01" db="EMBL/GenBank/DDBJ databases">
        <title>Insect and environment-associated Actinomycetes.</title>
        <authorList>
            <person name="Currrie C."/>
            <person name="Chevrette M."/>
            <person name="Carlson C."/>
            <person name="Stubbendieck R."/>
            <person name="Wendt-Pienkowski E."/>
        </authorList>
    </citation>
    <scope>NUCLEOTIDE SEQUENCE [LARGE SCALE GENOMIC DNA]</scope>
    <source>
        <strain evidence="3 4">SID14438</strain>
    </source>
</reference>
<organism evidence="3 4">
    <name type="scientific">Streptomyces microflavus</name>
    <name type="common">Streptomyces lipmanii</name>
    <dbReference type="NCBI Taxonomy" id="1919"/>
    <lineage>
        <taxon>Bacteria</taxon>
        <taxon>Bacillati</taxon>
        <taxon>Actinomycetota</taxon>
        <taxon>Actinomycetes</taxon>
        <taxon>Kitasatosporales</taxon>
        <taxon>Streptomycetaceae</taxon>
        <taxon>Streptomyces</taxon>
    </lineage>
</organism>
<dbReference type="PROSITE" id="PS50943">
    <property type="entry name" value="HTH_CROC1"/>
    <property type="match status" value="1"/>
</dbReference>
<evidence type="ECO:0000256" key="1">
    <source>
        <dbReference type="SAM" id="MobiDB-lite"/>
    </source>
</evidence>
<feature type="region of interest" description="Disordered" evidence="1">
    <location>
        <begin position="69"/>
        <end position="88"/>
    </location>
</feature>
<gene>
    <name evidence="3" type="ORF">G3I39_11880</name>
</gene>
<proteinExistence type="predicted"/>
<dbReference type="Gene3D" id="1.10.260.40">
    <property type="entry name" value="lambda repressor-like DNA-binding domains"/>
    <property type="match status" value="1"/>
</dbReference>
<protein>
    <submittedName>
        <fullName evidence="3">Helix-turn-helix domain-containing protein</fullName>
    </submittedName>
</protein>
<accession>A0A6N9V9J3</accession>
<dbReference type="Proteomes" id="UP000471648">
    <property type="component" value="Unassembled WGS sequence"/>
</dbReference>
<dbReference type="EMBL" id="JAAGME010000483">
    <property type="protein sequence ID" value="NEB67739.1"/>
    <property type="molecule type" value="Genomic_DNA"/>
</dbReference>
<comment type="caution">
    <text evidence="3">The sequence shown here is derived from an EMBL/GenBank/DDBJ whole genome shotgun (WGS) entry which is preliminary data.</text>
</comment>
<evidence type="ECO:0000313" key="4">
    <source>
        <dbReference type="Proteomes" id="UP000471648"/>
    </source>
</evidence>
<feature type="domain" description="HTH cro/C1-type" evidence="2">
    <location>
        <begin position="8"/>
        <end position="62"/>
    </location>
</feature>
<name>A0A6N9V9J3_STRMI</name>
<sequence>MESFGTRLRRYRSERQWSLSDLSARTHYSPGHLSKVENDLRTPTRELAASCDAALGARGALLAAQGADRTVDATGGEGRPAEPAHAAASPDEAALPALPATLSDGAATPVVAALTTVLDGLRATAQSAGPGAVLESAAAQVRALRGMAANARAPEAEPLLSLAGRYAEFIAWMCQEADDERSALGWARTTASFARHVGSPDIEANALMRRSLLALYCDDGAATVELASAAAGFTASPATRIRALLRLAQGHALSGDDLRCRRALDDAYNLLSGPAAGSVAPPLHGSPPGPAVRPVHDRAALAFTSGNAHYGTRHVADPIAMARGWCLQVLGHHDEALCLLGAEAQRIPAHAHRARARFEVRVALAALGANDVDRACATLRDLLRVAPGLDSATLRTDLRGCVRALSRHRRQPAVAELLPALSRQASRRTAA</sequence>
<dbReference type="CDD" id="cd00093">
    <property type="entry name" value="HTH_XRE"/>
    <property type="match status" value="1"/>
</dbReference>
<dbReference type="GO" id="GO:0003677">
    <property type="term" value="F:DNA binding"/>
    <property type="evidence" value="ECO:0007669"/>
    <property type="project" value="InterPro"/>
</dbReference>